<protein>
    <recommendedName>
        <fullName evidence="7">Gamma-soluble NSF attachment protein</fullName>
    </recommendedName>
    <alternativeName>
        <fullName evidence="8">N-ethylmaleimide-sensitive factor attachment protein gamma</fullName>
    </alternativeName>
</protein>
<evidence type="ECO:0000256" key="2">
    <source>
        <dbReference type="ARBA" id="ARBA00010050"/>
    </source>
</evidence>
<accession>A0AAD8YN80</accession>
<dbReference type="SUPFAM" id="SSF48452">
    <property type="entry name" value="TPR-like"/>
    <property type="match status" value="1"/>
</dbReference>
<evidence type="ECO:0000256" key="8">
    <source>
        <dbReference type="ARBA" id="ARBA00042485"/>
    </source>
</evidence>
<sequence length="523" mass="55976">MSHYKRDQASNRDALFGGAGSSGSGGGGGRKARPSSTRSAASPTSAASSPTAAAPRPSPRNNAGIRSTLGSTSNTPVNDPQITPGPSEIFGGKIASRNRMVSILNGQAKIDKMAEAEDNRLKAKQAMTRGIFSKPDPISAANFYKRAADAYKACGENRLERLHRIASGDLQMGQDAYATAAAEYTRAAELAEISDETLPRKRQECHKLHSDAATAWANMGEKGRSAESTVKAAFGLIMGQDLTAAIDKKALARIEESIETFVPDPLNRKRNYRRNGISAYDDPNADPNDKSALRNALELAKQNIVTDSYAHETLFQIGAELIRRRHYESALYALGAGTASLEAEGFATVSLSRAYVSETVLTLAMGDTVAASQDFQRVHLQRTSYLSSRECALGEDLIRACDAMDLDALDEARSKTGPHRAALANLEPALRGLVMEIRVGGRAKKEKKNVDVVSKKPAKTAAVIASPAAAPTKPVLSSPKAELSSDDLLKETAASFEEMDDIMNQMGLGDDEEEDDDDDIDLT</sequence>
<organism evidence="10 11">
    <name type="scientific">Skeletonema marinoi</name>
    <dbReference type="NCBI Taxonomy" id="267567"/>
    <lineage>
        <taxon>Eukaryota</taxon>
        <taxon>Sar</taxon>
        <taxon>Stramenopiles</taxon>
        <taxon>Ochrophyta</taxon>
        <taxon>Bacillariophyta</taxon>
        <taxon>Coscinodiscophyceae</taxon>
        <taxon>Thalassiosirophycidae</taxon>
        <taxon>Thalassiosirales</taxon>
        <taxon>Skeletonemataceae</taxon>
        <taxon>Skeletonema</taxon>
        <taxon>Skeletonema marinoi-dohrnii complex</taxon>
    </lineage>
</organism>
<evidence type="ECO:0000313" key="10">
    <source>
        <dbReference type="EMBL" id="KAK1748564.1"/>
    </source>
</evidence>
<dbReference type="InterPro" id="IPR011990">
    <property type="entry name" value="TPR-like_helical_dom_sf"/>
</dbReference>
<evidence type="ECO:0000256" key="4">
    <source>
        <dbReference type="ARBA" id="ARBA00022892"/>
    </source>
</evidence>
<evidence type="ECO:0000256" key="7">
    <source>
        <dbReference type="ARBA" id="ARBA00040047"/>
    </source>
</evidence>
<keyword evidence="6" id="KW-0472">Membrane</keyword>
<keyword evidence="5" id="KW-0653">Protein transport</keyword>
<gene>
    <name evidence="10" type="ORF">QTG54_000503</name>
</gene>
<dbReference type="Pfam" id="PF14938">
    <property type="entry name" value="SNAP"/>
    <property type="match status" value="1"/>
</dbReference>
<dbReference type="PANTHER" id="PTHR13768:SF2">
    <property type="entry name" value="GAMMA-SOLUBLE NSF ATTACHMENT PROTEIN"/>
    <property type="match status" value="1"/>
</dbReference>
<dbReference type="GO" id="GO:0005483">
    <property type="term" value="F:soluble NSF attachment protein activity"/>
    <property type="evidence" value="ECO:0007669"/>
    <property type="project" value="TreeGrafter"/>
</dbReference>
<evidence type="ECO:0000256" key="6">
    <source>
        <dbReference type="ARBA" id="ARBA00023136"/>
    </source>
</evidence>
<keyword evidence="4" id="KW-0931">ER-Golgi transport</keyword>
<name>A0AAD8YN80_9STRA</name>
<dbReference type="GO" id="GO:0006886">
    <property type="term" value="P:intracellular protein transport"/>
    <property type="evidence" value="ECO:0007669"/>
    <property type="project" value="InterPro"/>
</dbReference>
<dbReference type="AlphaFoldDB" id="A0AAD8YN80"/>
<feature type="compositionally biased region" description="Polar residues" evidence="9">
    <location>
        <begin position="64"/>
        <end position="81"/>
    </location>
</feature>
<feature type="compositionally biased region" description="Acidic residues" evidence="9">
    <location>
        <begin position="509"/>
        <end position="523"/>
    </location>
</feature>
<comment type="subcellular location">
    <subcellularLocation>
        <location evidence="1">Membrane</location>
        <topology evidence="1">Peripheral membrane protein</topology>
    </subcellularLocation>
</comment>
<evidence type="ECO:0000256" key="5">
    <source>
        <dbReference type="ARBA" id="ARBA00022927"/>
    </source>
</evidence>
<evidence type="ECO:0000256" key="1">
    <source>
        <dbReference type="ARBA" id="ARBA00004170"/>
    </source>
</evidence>
<dbReference type="EMBL" id="JATAAI010000001">
    <property type="protein sequence ID" value="KAK1748564.1"/>
    <property type="molecule type" value="Genomic_DNA"/>
</dbReference>
<dbReference type="Gene3D" id="1.25.40.10">
    <property type="entry name" value="Tetratricopeptide repeat domain"/>
    <property type="match status" value="2"/>
</dbReference>
<feature type="compositionally biased region" description="Low complexity" evidence="9">
    <location>
        <begin position="34"/>
        <end position="55"/>
    </location>
</feature>
<dbReference type="GO" id="GO:0031201">
    <property type="term" value="C:SNARE complex"/>
    <property type="evidence" value="ECO:0007669"/>
    <property type="project" value="TreeGrafter"/>
</dbReference>
<proteinExistence type="inferred from homology"/>
<keyword evidence="3" id="KW-0813">Transport</keyword>
<dbReference type="GO" id="GO:0016192">
    <property type="term" value="P:vesicle-mediated transport"/>
    <property type="evidence" value="ECO:0007669"/>
    <property type="project" value="UniProtKB-KW"/>
</dbReference>
<feature type="compositionally biased region" description="Basic and acidic residues" evidence="9">
    <location>
        <begin position="1"/>
        <end position="10"/>
    </location>
</feature>
<feature type="region of interest" description="Disordered" evidence="9">
    <location>
        <begin position="1"/>
        <end position="91"/>
    </location>
</feature>
<evidence type="ECO:0000256" key="3">
    <source>
        <dbReference type="ARBA" id="ARBA00022448"/>
    </source>
</evidence>
<dbReference type="GO" id="GO:0005774">
    <property type="term" value="C:vacuolar membrane"/>
    <property type="evidence" value="ECO:0007669"/>
    <property type="project" value="TreeGrafter"/>
</dbReference>
<dbReference type="InterPro" id="IPR000744">
    <property type="entry name" value="NSF_attach"/>
</dbReference>
<comment type="similarity">
    <text evidence="2">Belongs to the SNAP family.</text>
</comment>
<evidence type="ECO:0000313" key="11">
    <source>
        <dbReference type="Proteomes" id="UP001224775"/>
    </source>
</evidence>
<keyword evidence="11" id="KW-1185">Reference proteome</keyword>
<reference evidence="10" key="1">
    <citation type="submission" date="2023-06" db="EMBL/GenBank/DDBJ databases">
        <title>Survivors Of The Sea: Transcriptome response of Skeletonema marinoi to long-term dormancy.</title>
        <authorList>
            <person name="Pinder M.I.M."/>
            <person name="Kourtchenko O."/>
            <person name="Robertson E.K."/>
            <person name="Larsson T."/>
            <person name="Maumus F."/>
            <person name="Osuna-Cruz C.M."/>
            <person name="Vancaester E."/>
            <person name="Stenow R."/>
            <person name="Vandepoele K."/>
            <person name="Ploug H."/>
            <person name="Bruchert V."/>
            <person name="Godhe A."/>
            <person name="Topel M."/>
        </authorList>
    </citation>
    <scope>NUCLEOTIDE SEQUENCE</scope>
    <source>
        <strain evidence="10">R05AC</strain>
    </source>
</reference>
<comment type="caution">
    <text evidence="10">The sequence shown here is derived from an EMBL/GenBank/DDBJ whole genome shotgun (WGS) entry which is preliminary data.</text>
</comment>
<feature type="compositionally biased region" description="Gly residues" evidence="9">
    <location>
        <begin position="17"/>
        <end position="29"/>
    </location>
</feature>
<dbReference type="PANTHER" id="PTHR13768">
    <property type="entry name" value="SOLUBLE NSF ATTACHMENT PROTEIN SNAP"/>
    <property type="match status" value="1"/>
</dbReference>
<dbReference type="Proteomes" id="UP001224775">
    <property type="component" value="Unassembled WGS sequence"/>
</dbReference>
<evidence type="ECO:0000256" key="9">
    <source>
        <dbReference type="SAM" id="MobiDB-lite"/>
    </source>
</evidence>
<dbReference type="GO" id="GO:0019905">
    <property type="term" value="F:syntaxin binding"/>
    <property type="evidence" value="ECO:0007669"/>
    <property type="project" value="TreeGrafter"/>
</dbReference>
<feature type="region of interest" description="Disordered" evidence="9">
    <location>
        <begin position="468"/>
        <end position="523"/>
    </location>
</feature>